<evidence type="ECO:0000259" key="13">
    <source>
        <dbReference type="Pfam" id="PF06974"/>
    </source>
</evidence>
<dbReference type="InterPro" id="IPR009721">
    <property type="entry name" value="O-acyltransferase_WSD1_C"/>
</dbReference>
<dbReference type="GO" id="GO:0019432">
    <property type="term" value="P:triglyceride biosynthetic process"/>
    <property type="evidence" value="ECO:0007669"/>
    <property type="project" value="UniProtKB-UniPathway"/>
</dbReference>
<comment type="pathway">
    <text evidence="1 11">Glycerolipid metabolism; triacylglycerol biosynthesis.</text>
</comment>
<organism evidence="14 15">
    <name type="scientific">Actinomycetospora cinnamomea</name>
    <dbReference type="NCBI Taxonomy" id="663609"/>
    <lineage>
        <taxon>Bacteria</taxon>
        <taxon>Bacillati</taxon>
        <taxon>Actinomycetota</taxon>
        <taxon>Actinomycetes</taxon>
        <taxon>Pseudonocardiales</taxon>
        <taxon>Pseudonocardiaceae</taxon>
        <taxon>Actinomycetospora</taxon>
    </lineage>
</organism>
<evidence type="ECO:0000256" key="6">
    <source>
        <dbReference type="ARBA" id="ARBA00022679"/>
    </source>
</evidence>
<evidence type="ECO:0000256" key="5">
    <source>
        <dbReference type="ARBA" id="ARBA00022516"/>
    </source>
</evidence>
<comment type="pathway">
    <text evidence="2">Lipid metabolism.</text>
</comment>
<dbReference type="Proteomes" id="UP000245639">
    <property type="component" value="Unassembled WGS sequence"/>
</dbReference>
<comment type="catalytic activity">
    <reaction evidence="10 11">
        <text>an acyl-CoA + a 1,2-diacyl-sn-glycerol = a triacyl-sn-glycerol + CoA</text>
        <dbReference type="Rhea" id="RHEA:10868"/>
        <dbReference type="ChEBI" id="CHEBI:17815"/>
        <dbReference type="ChEBI" id="CHEBI:57287"/>
        <dbReference type="ChEBI" id="CHEBI:58342"/>
        <dbReference type="ChEBI" id="CHEBI:64615"/>
        <dbReference type="EC" id="2.3.1.20"/>
    </reaction>
</comment>
<evidence type="ECO:0000256" key="10">
    <source>
        <dbReference type="ARBA" id="ARBA00048109"/>
    </source>
</evidence>
<evidence type="ECO:0000256" key="4">
    <source>
        <dbReference type="ARBA" id="ARBA00013244"/>
    </source>
</evidence>
<dbReference type="EC" id="2.3.1.20" evidence="4 11"/>
<dbReference type="InterPro" id="IPR004255">
    <property type="entry name" value="O-acyltransferase_WSD1_N"/>
</dbReference>
<dbReference type="GO" id="GO:0004144">
    <property type="term" value="F:diacylglycerol O-acyltransferase activity"/>
    <property type="evidence" value="ECO:0007669"/>
    <property type="project" value="UniProtKB-EC"/>
</dbReference>
<keyword evidence="6 11" id="KW-0808">Transferase</keyword>
<dbReference type="OrthoDB" id="9810950at2"/>
<comment type="similarity">
    <text evidence="3 11">Belongs to the long-chain O-acyltransferase family.</text>
</comment>
<evidence type="ECO:0000256" key="1">
    <source>
        <dbReference type="ARBA" id="ARBA00004771"/>
    </source>
</evidence>
<feature type="domain" description="O-acyltransferase WSD1-like N-terminal" evidence="12">
    <location>
        <begin position="4"/>
        <end position="269"/>
    </location>
</feature>
<dbReference type="GO" id="GO:0006071">
    <property type="term" value="P:glycerol metabolic process"/>
    <property type="evidence" value="ECO:0007669"/>
    <property type="project" value="UniProtKB-KW"/>
</dbReference>
<dbReference type="PANTHER" id="PTHR31650">
    <property type="entry name" value="O-ACYLTRANSFERASE (WSD1-LIKE) FAMILY PROTEIN"/>
    <property type="match status" value="1"/>
</dbReference>
<name>A0A2U1EZH1_9PSEU</name>
<dbReference type="GO" id="GO:0005886">
    <property type="term" value="C:plasma membrane"/>
    <property type="evidence" value="ECO:0007669"/>
    <property type="project" value="TreeGrafter"/>
</dbReference>
<dbReference type="GO" id="GO:0071731">
    <property type="term" value="P:response to nitric oxide"/>
    <property type="evidence" value="ECO:0007669"/>
    <property type="project" value="TreeGrafter"/>
</dbReference>
<dbReference type="InterPro" id="IPR023213">
    <property type="entry name" value="CAT-like_dom_sf"/>
</dbReference>
<dbReference type="AlphaFoldDB" id="A0A2U1EZH1"/>
<evidence type="ECO:0000256" key="11">
    <source>
        <dbReference type="RuleBase" id="RU361241"/>
    </source>
</evidence>
<proteinExistence type="inferred from homology"/>
<comment type="caution">
    <text evidence="14">The sequence shown here is derived from an EMBL/GenBank/DDBJ whole genome shotgun (WGS) entry which is preliminary data.</text>
</comment>
<dbReference type="Pfam" id="PF03007">
    <property type="entry name" value="WS_DGAT_cat"/>
    <property type="match status" value="1"/>
</dbReference>
<evidence type="ECO:0000256" key="7">
    <source>
        <dbReference type="ARBA" id="ARBA00022798"/>
    </source>
</evidence>
<keyword evidence="5 11" id="KW-0444">Lipid biosynthesis</keyword>
<evidence type="ECO:0000256" key="2">
    <source>
        <dbReference type="ARBA" id="ARBA00005189"/>
    </source>
</evidence>
<reference evidence="14 15" key="1">
    <citation type="submission" date="2018-04" db="EMBL/GenBank/DDBJ databases">
        <title>Genomic Encyclopedia of Type Strains, Phase IV (KMG-IV): sequencing the most valuable type-strain genomes for metagenomic binning, comparative biology and taxonomic classification.</title>
        <authorList>
            <person name="Goeker M."/>
        </authorList>
    </citation>
    <scope>NUCLEOTIDE SEQUENCE [LARGE SCALE GENOMIC DNA]</scope>
    <source>
        <strain evidence="14 15">DSM 45771</strain>
    </source>
</reference>
<feature type="domain" description="O-acyltransferase WSD1 C-terminal" evidence="13">
    <location>
        <begin position="311"/>
        <end position="455"/>
    </location>
</feature>
<dbReference type="PANTHER" id="PTHR31650:SF1">
    <property type="entry name" value="WAX ESTER SYNTHASE_DIACYLGLYCEROL ACYLTRANSFERASE 4-RELATED"/>
    <property type="match status" value="1"/>
</dbReference>
<protein>
    <recommendedName>
        <fullName evidence="4 11">Diacylglycerol O-acyltransferase</fullName>
        <ecNumber evidence="4 11">2.3.1.20</ecNumber>
    </recommendedName>
</protein>
<evidence type="ECO:0000313" key="14">
    <source>
        <dbReference type="EMBL" id="PVZ05337.1"/>
    </source>
</evidence>
<dbReference type="GO" id="GO:0001666">
    <property type="term" value="P:response to hypoxia"/>
    <property type="evidence" value="ECO:0007669"/>
    <property type="project" value="TreeGrafter"/>
</dbReference>
<dbReference type="NCBIfam" id="TIGR02946">
    <property type="entry name" value="acyl_WS_DGAT"/>
    <property type="match status" value="1"/>
</dbReference>
<evidence type="ECO:0000256" key="8">
    <source>
        <dbReference type="ARBA" id="ARBA00023098"/>
    </source>
</evidence>
<keyword evidence="8 11" id="KW-0443">Lipid metabolism</keyword>
<dbReference type="InterPro" id="IPR045034">
    <property type="entry name" value="O-acyltransferase_WSD1-like"/>
</dbReference>
<evidence type="ECO:0000259" key="12">
    <source>
        <dbReference type="Pfam" id="PF03007"/>
    </source>
</evidence>
<evidence type="ECO:0000313" key="15">
    <source>
        <dbReference type="Proteomes" id="UP000245639"/>
    </source>
</evidence>
<dbReference type="Pfam" id="PF06974">
    <property type="entry name" value="WS_DGAT_C"/>
    <property type="match status" value="1"/>
</dbReference>
<keyword evidence="15" id="KW-1185">Reference proteome</keyword>
<gene>
    <name evidence="14" type="ORF">C8D89_11542</name>
</gene>
<dbReference type="GO" id="GO:0051701">
    <property type="term" value="P:biological process involved in interaction with host"/>
    <property type="evidence" value="ECO:0007669"/>
    <property type="project" value="TreeGrafter"/>
</dbReference>
<dbReference type="RefSeq" id="WP_116710356.1">
    <property type="nucleotide sequence ID" value="NZ_QEKW01000015.1"/>
</dbReference>
<dbReference type="UniPathway" id="UPA00282"/>
<sequence length="465" mass="50399">MDRLGPIDATFYHLEGPTTPMHVGSVSIMEGPGPRSEELTALLATKLARVPRYRQRVRTVPLGLGRPVWVDDQDFRIDDHVRHAAVAEPGGDEQLRDLVARIVEQPLDMTRPLWEVWLVDGLEDGRWAIIAKVHHCMVDGIAGTDLLQLIFDREPEVTGEEPEPWAPNPEPSTVTVIAQSLRGAVTDAGHHTSQQLGVLRDLASPAEWTRRADAATSSILDLTRRATATTARVLNGPLGRRRRWAWTATDLATVRRVRRQLGGSANDVVLTAITAGLRDLLAGRGRLTDHLVVRTLVPISVRRSAERGEVGNRIATVLVDLPVGDPDPLARFADVQRQMDDHKRLVVAADVRTMLSAGDLVAPALLALTAQTTGVAQPIAQAVATNVPGPPRPLYALGRRMVSLHAHVPIAMGCRLAIGIFSYAGRMTFGINADHDGVPDVDVLAAGIEQGLDELVRRAGAASDR</sequence>
<dbReference type="SUPFAM" id="SSF52777">
    <property type="entry name" value="CoA-dependent acyltransferases"/>
    <property type="match status" value="1"/>
</dbReference>
<accession>A0A2U1EZH1</accession>
<keyword evidence="9 11" id="KW-0012">Acyltransferase</keyword>
<dbReference type="Gene3D" id="3.30.559.10">
    <property type="entry name" value="Chloramphenicol acetyltransferase-like domain"/>
    <property type="match status" value="1"/>
</dbReference>
<dbReference type="EMBL" id="QEKW01000015">
    <property type="protein sequence ID" value="PVZ05337.1"/>
    <property type="molecule type" value="Genomic_DNA"/>
</dbReference>
<evidence type="ECO:0000256" key="9">
    <source>
        <dbReference type="ARBA" id="ARBA00023315"/>
    </source>
</evidence>
<evidence type="ECO:0000256" key="3">
    <source>
        <dbReference type="ARBA" id="ARBA00009587"/>
    </source>
</evidence>
<keyword evidence="7 11" id="KW-0319">Glycerol metabolism</keyword>
<dbReference type="InterPro" id="IPR014292">
    <property type="entry name" value="Acyl_transf_WS/DGAT"/>
</dbReference>